<evidence type="ECO:0000256" key="4">
    <source>
        <dbReference type="ARBA" id="ARBA00022692"/>
    </source>
</evidence>
<dbReference type="SUPFAM" id="SSF53448">
    <property type="entry name" value="Nucleotide-diphospho-sugar transferases"/>
    <property type="match status" value="1"/>
</dbReference>
<name>Q2WB56_PARM1</name>
<reference evidence="9 10" key="1">
    <citation type="journal article" date="2005" name="DNA Res.">
        <title>Complete genome sequence of the facultative anaerobic magnetotactic bacterium Magnetospirillum sp. strain AMB-1.</title>
        <authorList>
            <person name="Matsunaga T."/>
            <person name="Okamura Y."/>
            <person name="Fukuda Y."/>
            <person name="Wahyudi A.T."/>
            <person name="Murase Y."/>
            <person name="Takeyama H."/>
        </authorList>
    </citation>
    <scope>NUCLEOTIDE SEQUENCE [LARGE SCALE GENOMIC DNA]</scope>
    <source>
        <strain evidence="10">ATCC 700264 / AMB-1</strain>
    </source>
</reference>
<dbReference type="Gene3D" id="3.90.550.10">
    <property type="entry name" value="Spore Coat Polysaccharide Biosynthesis Protein SpsA, Chain A"/>
    <property type="match status" value="1"/>
</dbReference>
<keyword evidence="4" id="KW-0812">Transmembrane</keyword>
<evidence type="ECO:0000256" key="7">
    <source>
        <dbReference type="ARBA" id="ARBA00023136"/>
    </source>
</evidence>
<dbReference type="GO" id="GO:0009103">
    <property type="term" value="P:lipopolysaccharide biosynthetic process"/>
    <property type="evidence" value="ECO:0007669"/>
    <property type="project" value="UniProtKB-KW"/>
</dbReference>
<dbReference type="EMBL" id="AP007255">
    <property type="protein sequence ID" value="BAE48919.1"/>
    <property type="molecule type" value="Genomic_DNA"/>
</dbReference>
<dbReference type="InterPro" id="IPR001173">
    <property type="entry name" value="Glyco_trans_2-like"/>
</dbReference>
<keyword evidence="1" id="KW-1003">Cell membrane</keyword>
<dbReference type="InterPro" id="IPR029044">
    <property type="entry name" value="Nucleotide-diphossugar_trans"/>
</dbReference>
<gene>
    <name evidence="9" type="ordered locus">amb0115</name>
</gene>
<evidence type="ECO:0000259" key="8">
    <source>
        <dbReference type="Pfam" id="PF00535"/>
    </source>
</evidence>
<dbReference type="KEGG" id="mag:amb0115"/>
<dbReference type="PANTHER" id="PTHR48090">
    <property type="entry name" value="UNDECAPRENYL-PHOSPHATE 4-DEOXY-4-FORMAMIDO-L-ARABINOSE TRANSFERASE-RELATED"/>
    <property type="match status" value="1"/>
</dbReference>
<dbReference type="Pfam" id="PF00535">
    <property type="entry name" value="Glycos_transf_2"/>
    <property type="match status" value="1"/>
</dbReference>
<evidence type="ECO:0000256" key="2">
    <source>
        <dbReference type="ARBA" id="ARBA00022676"/>
    </source>
</evidence>
<dbReference type="HOGENOM" id="CLU_033536_0_0_5"/>
<proteinExistence type="predicted"/>
<evidence type="ECO:0000256" key="3">
    <source>
        <dbReference type="ARBA" id="ARBA00022679"/>
    </source>
</evidence>
<dbReference type="GO" id="GO:0005886">
    <property type="term" value="C:plasma membrane"/>
    <property type="evidence" value="ECO:0007669"/>
    <property type="project" value="TreeGrafter"/>
</dbReference>
<dbReference type="InterPro" id="IPR050256">
    <property type="entry name" value="Glycosyltransferase_2"/>
</dbReference>
<keyword evidence="2" id="KW-0328">Glycosyltransferase</keyword>
<evidence type="ECO:0000313" key="9">
    <source>
        <dbReference type="EMBL" id="BAE48919.1"/>
    </source>
</evidence>
<dbReference type="AlphaFoldDB" id="Q2WB56"/>
<evidence type="ECO:0000256" key="6">
    <source>
        <dbReference type="ARBA" id="ARBA00022989"/>
    </source>
</evidence>
<evidence type="ECO:0000313" key="10">
    <source>
        <dbReference type="Proteomes" id="UP000007058"/>
    </source>
</evidence>
<sequence>MTIDADLQDLPEEIPALLAELRRGFDLANGWRINRRDTFAKRQVSRFYNALTNRFLKCSVHDINCGLKAMRRDVYKSLQLRGDLHRLIPALAAGTGFAVSEVKVDHADRKYGSSKYRLLRHRGLLDIIVVAASQAGRTRPFHVFFELGITIFAIVGLPSLIAWLLVQFVAEPGGAWARVWSTGTLLLFAWSLCVATMLPIIGFVMDINTARYQDYDWRRKLLRPGKADPAGEP</sequence>
<keyword evidence="5" id="KW-0448">Lipopolysaccharide biosynthesis</keyword>
<keyword evidence="3" id="KW-0808">Transferase</keyword>
<feature type="domain" description="Glycosyltransferase 2-like" evidence="8">
    <location>
        <begin position="2"/>
        <end position="77"/>
    </location>
</feature>
<keyword evidence="7" id="KW-0472">Membrane</keyword>
<evidence type="ECO:0000256" key="1">
    <source>
        <dbReference type="ARBA" id="ARBA00022475"/>
    </source>
</evidence>
<dbReference type="Proteomes" id="UP000007058">
    <property type="component" value="Chromosome"/>
</dbReference>
<dbReference type="GO" id="GO:0016757">
    <property type="term" value="F:glycosyltransferase activity"/>
    <property type="evidence" value="ECO:0007669"/>
    <property type="project" value="UniProtKB-KW"/>
</dbReference>
<dbReference type="PANTHER" id="PTHR48090:SF3">
    <property type="entry name" value="UNDECAPRENYL-PHOSPHATE 4-DEOXY-4-FORMAMIDO-L-ARABINOSE TRANSFERASE"/>
    <property type="match status" value="1"/>
</dbReference>
<keyword evidence="6" id="KW-1133">Transmembrane helix</keyword>
<organism evidence="9 10">
    <name type="scientific">Paramagnetospirillum magneticum (strain ATCC 700264 / AMB-1)</name>
    <name type="common">Magnetospirillum magneticum</name>
    <dbReference type="NCBI Taxonomy" id="342108"/>
    <lineage>
        <taxon>Bacteria</taxon>
        <taxon>Pseudomonadati</taxon>
        <taxon>Pseudomonadota</taxon>
        <taxon>Alphaproteobacteria</taxon>
        <taxon>Rhodospirillales</taxon>
        <taxon>Magnetospirillaceae</taxon>
        <taxon>Paramagnetospirillum</taxon>
    </lineage>
</organism>
<dbReference type="STRING" id="342108.amb0115"/>
<protein>
    <submittedName>
        <fullName evidence="9">Glycosyltransferase</fullName>
    </submittedName>
</protein>
<dbReference type="CAZy" id="GT2">
    <property type="family name" value="Glycosyltransferase Family 2"/>
</dbReference>
<keyword evidence="10" id="KW-1185">Reference proteome</keyword>
<accession>Q2WB56</accession>
<evidence type="ECO:0000256" key="5">
    <source>
        <dbReference type="ARBA" id="ARBA00022985"/>
    </source>
</evidence>